<dbReference type="GO" id="GO:0007187">
    <property type="term" value="P:G protein-coupled receptor signaling pathway, coupled to cyclic nucleotide second messenger"/>
    <property type="evidence" value="ECO:0007669"/>
    <property type="project" value="TreeGrafter"/>
</dbReference>
<evidence type="ECO:0000313" key="12">
    <source>
        <dbReference type="EMBL" id="KAK6644840.1"/>
    </source>
</evidence>
<comment type="similarity">
    <text evidence="2">Belongs to the G-protein coupled receptor 1 family.</text>
</comment>
<dbReference type="PRINTS" id="PR00237">
    <property type="entry name" value="GPCRRHODOPSN"/>
</dbReference>
<keyword evidence="9" id="KW-0807">Transducer</keyword>
<dbReference type="GO" id="GO:0005886">
    <property type="term" value="C:plasma membrane"/>
    <property type="evidence" value="ECO:0007669"/>
    <property type="project" value="UniProtKB-SubCell"/>
</dbReference>
<feature type="transmembrane region" description="Helical" evidence="10">
    <location>
        <begin position="270"/>
        <end position="293"/>
    </location>
</feature>
<dbReference type="PANTHER" id="PTHR24247:SF228">
    <property type="entry name" value="5-HYDROXYTRYPTAMINE (SEROTONIN) RECEPTOR 2A, ISOFORM B"/>
    <property type="match status" value="1"/>
</dbReference>
<comment type="subcellular location">
    <subcellularLocation>
        <location evidence="1">Cell membrane</location>
        <topology evidence="1">Multi-pass membrane protein</topology>
    </subcellularLocation>
</comment>
<dbReference type="GO" id="GO:0007210">
    <property type="term" value="P:serotonin receptor signaling pathway"/>
    <property type="evidence" value="ECO:0007669"/>
    <property type="project" value="TreeGrafter"/>
</dbReference>
<keyword evidence="4 10" id="KW-0812">Transmembrane</keyword>
<evidence type="ECO:0000256" key="3">
    <source>
        <dbReference type="ARBA" id="ARBA00022475"/>
    </source>
</evidence>
<dbReference type="GO" id="GO:0045202">
    <property type="term" value="C:synapse"/>
    <property type="evidence" value="ECO:0007669"/>
    <property type="project" value="GOC"/>
</dbReference>
<evidence type="ECO:0000256" key="2">
    <source>
        <dbReference type="ARBA" id="ARBA00010663"/>
    </source>
</evidence>
<evidence type="ECO:0000313" key="13">
    <source>
        <dbReference type="Proteomes" id="UP001372834"/>
    </source>
</evidence>
<dbReference type="PANTHER" id="PTHR24247">
    <property type="entry name" value="5-HYDROXYTRYPTAMINE RECEPTOR"/>
    <property type="match status" value="1"/>
</dbReference>
<dbReference type="InterPro" id="IPR000276">
    <property type="entry name" value="GPCR_Rhodpsn"/>
</dbReference>
<evidence type="ECO:0000256" key="5">
    <source>
        <dbReference type="ARBA" id="ARBA00022989"/>
    </source>
</evidence>
<evidence type="ECO:0000256" key="8">
    <source>
        <dbReference type="ARBA" id="ARBA00023170"/>
    </source>
</evidence>
<comment type="caution">
    <text evidence="12">The sequence shown here is derived from an EMBL/GenBank/DDBJ whole genome shotgun (WGS) entry which is preliminary data.</text>
</comment>
<evidence type="ECO:0000256" key="6">
    <source>
        <dbReference type="ARBA" id="ARBA00023040"/>
    </source>
</evidence>
<accession>A0AAN8SI92</accession>
<dbReference type="GO" id="GO:0051378">
    <property type="term" value="F:serotonin binding"/>
    <property type="evidence" value="ECO:0007669"/>
    <property type="project" value="TreeGrafter"/>
</dbReference>
<dbReference type="InterPro" id="IPR017452">
    <property type="entry name" value="GPCR_Rhodpsn_7TM"/>
</dbReference>
<sequence>MEGGWFLNGFSLTNSTVFFENSSTSNEVFNSSFFTGNSSFGLENSLGNFYLSPASPSDILNTTLHWFQELTCHFFHTTSSTYGVYPGTDMNAFNDTCDPRSRDSSKTSVLSCNRMSAGMQDKFDYFQCISDKLHYKSSKSRMKSFKCVKCNMASDVPQFKMSINILAGAGFALFDDKTRAFRTDNAFWAKFPRVVTSAVTQSQLSEVLQVVMNCRNVEEPANDQLLMALHRNTSYFDGFNSWSDVFKCSVQNVFFGQDESSVDGSPNYEWSFVFVLVFILAGGLGNILVCLAVCLDTRLQNVTNYFLLSLALADLLVSLFVMPLGAIPGFLGE</sequence>
<organism evidence="12 13">
    <name type="scientific">Polyplax serrata</name>
    <name type="common">Common mouse louse</name>
    <dbReference type="NCBI Taxonomy" id="468196"/>
    <lineage>
        <taxon>Eukaryota</taxon>
        <taxon>Metazoa</taxon>
        <taxon>Ecdysozoa</taxon>
        <taxon>Arthropoda</taxon>
        <taxon>Hexapoda</taxon>
        <taxon>Insecta</taxon>
        <taxon>Pterygota</taxon>
        <taxon>Neoptera</taxon>
        <taxon>Paraneoptera</taxon>
        <taxon>Psocodea</taxon>
        <taxon>Troctomorpha</taxon>
        <taxon>Phthiraptera</taxon>
        <taxon>Anoplura</taxon>
        <taxon>Polyplacidae</taxon>
        <taxon>Polyplax</taxon>
    </lineage>
</organism>
<evidence type="ECO:0000256" key="10">
    <source>
        <dbReference type="SAM" id="Phobius"/>
    </source>
</evidence>
<reference evidence="12 13" key="1">
    <citation type="submission" date="2023-10" db="EMBL/GenBank/DDBJ databases">
        <title>Genomes of two closely related lineages of the louse Polyplax serrata with different host specificities.</title>
        <authorList>
            <person name="Martinu J."/>
            <person name="Tarabai H."/>
            <person name="Stefka J."/>
            <person name="Hypsa V."/>
        </authorList>
    </citation>
    <scope>NUCLEOTIDE SEQUENCE [LARGE SCALE GENOMIC DNA]</scope>
    <source>
        <strain evidence="12">HR10_N</strain>
    </source>
</reference>
<dbReference type="AlphaFoldDB" id="A0AAN8SI92"/>
<evidence type="ECO:0000256" key="1">
    <source>
        <dbReference type="ARBA" id="ARBA00004651"/>
    </source>
</evidence>
<keyword evidence="3" id="KW-1003">Cell membrane</keyword>
<evidence type="ECO:0000256" key="9">
    <source>
        <dbReference type="ARBA" id="ARBA00023224"/>
    </source>
</evidence>
<dbReference type="GO" id="GO:0030425">
    <property type="term" value="C:dendrite"/>
    <property type="evidence" value="ECO:0007669"/>
    <property type="project" value="TreeGrafter"/>
</dbReference>
<dbReference type="Gene3D" id="1.20.1070.10">
    <property type="entry name" value="Rhodopsin 7-helix transmembrane proteins"/>
    <property type="match status" value="1"/>
</dbReference>
<name>A0AAN8SI92_POLSC</name>
<dbReference type="Proteomes" id="UP001372834">
    <property type="component" value="Unassembled WGS sequence"/>
</dbReference>
<dbReference type="EMBL" id="JAWJWE010000001">
    <property type="protein sequence ID" value="KAK6644840.1"/>
    <property type="molecule type" value="Genomic_DNA"/>
</dbReference>
<evidence type="ECO:0000256" key="4">
    <source>
        <dbReference type="ARBA" id="ARBA00022692"/>
    </source>
</evidence>
<dbReference type="Pfam" id="PF00001">
    <property type="entry name" value="7tm_1"/>
    <property type="match status" value="1"/>
</dbReference>
<keyword evidence="6" id="KW-0297">G-protein coupled receptor</keyword>
<dbReference type="GO" id="GO:0004993">
    <property type="term" value="F:G protein-coupled serotonin receptor activity"/>
    <property type="evidence" value="ECO:0007669"/>
    <property type="project" value="TreeGrafter"/>
</dbReference>
<evidence type="ECO:0000256" key="7">
    <source>
        <dbReference type="ARBA" id="ARBA00023136"/>
    </source>
</evidence>
<protein>
    <recommendedName>
        <fullName evidence="11">G-protein coupled receptors family 1 profile domain-containing protein</fullName>
    </recommendedName>
</protein>
<proteinExistence type="inferred from homology"/>
<feature type="domain" description="G-protein coupled receptors family 1 profile" evidence="11">
    <location>
        <begin position="285"/>
        <end position="333"/>
    </location>
</feature>
<dbReference type="GO" id="GO:0007268">
    <property type="term" value="P:chemical synaptic transmission"/>
    <property type="evidence" value="ECO:0007669"/>
    <property type="project" value="TreeGrafter"/>
</dbReference>
<gene>
    <name evidence="12" type="ORF">RUM43_001113</name>
</gene>
<dbReference type="PROSITE" id="PS50262">
    <property type="entry name" value="G_PROTEIN_RECEP_F1_2"/>
    <property type="match status" value="1"/>
</dbReference>
<keyword evidence="7 10" id="KW-0472">Membrane</keyword>
<dbReference type="SUPFAM" id="SSF81321">
    <property type="entry name" value="Family A G protein-coupled receptor-like"/>
    <property type="match status" value="1"/>
</dbReference>
<evidence type="ECO:0000259" key="11">
    <source>
        <dbReference type="PROSITE" id="PS50262"/>
    </source>
</evidence>
<keyword evidence="5 10" id="KW-1133">Transmembrane helix</keyword>
<keyword evidence="8" id="KW-0675">Receptor</keyword>
<feature type="transmembrane region" description="Helical" evidence="10">
    <location>
        <begin position="305"/>
        <end position="331"/>
    </location>
</feature>
<dbReference type="GO" id="GO:0030594">
    <property type="term" value="F:neurotransmitter receptor activity"/>
    <property type="evidence" value="ECO:0007669"/>
    <property type="project" value="TreeGrafter"/>
</dbReference>